<dbReference type="InterPro" id="IPR045335">
    <property type="entry name" value="FtsQ_C_sf"/>
</dbReference>
<keyword evidence="2" id="KW-0997">Cell inner membrane</keyword>
<feature type="domain" description="Cell division protein FtsQ/DivIB C-terminal" evidence="8">
    <location>
        <begin position="115"/>
        <end position="227"/>
    </location>
</feature>
<protein>
    <submittedName>
        <fullName evidence="9">Cell division protein FtsQ</fullName>
    </submittedName>
</protein>
<organism evidence="9 10">
    <name type="scientific">Moraxella pluranimalium</name>
    <dbReference type="NCBI Taxonomy" id="470453"/>
    <lineage>
        <taxon>Bacteria</taxon>
        <taxon>Pseudomonadati</taxon>
        <taxon>Pseudomonadota</taxon>
        <taxon>Gammaproteobacteria</taxon>
        <taxon>Moraxellales</taxon>
        <taxon>Moraxellaceae</taxon>
        <taxon>Moraxella</taxon>
    </lineage>
</organism>
<keyword evidence="5 7" id="KW-1133">Transmembrane helix</keyword>
<feature type="transmembrane region" description="Helical" evidence="7">
    <location>
        <begin position="16"/>
        <end position="34"/>
    </location>
</feature>
<dbReference type="Gene3D" id="3.40.50.11690">
    <property type="entry name" value="Cell division protein FtsQ/DivIB"/>
    <property type="match status" value="1"/>
</dbReference>
<evidence type="ECO:0000256" key="5">
    <source>
        <dbReference type="ARBA" id="ARBA00022989"/>
    </source>
</evidence>
<accession>A0A1T0CJW7</accession>
<keyword evidence="7" id="KW-0472">Membrane</keyword>
<dbReference type="STRING" id="470453.B0680_09150"/>
<gene>
    <name evidence="9" type="ORF">B0680_09150</name>
</gene>
<dbReference type="PANTHER" id="PTHR35851:SF1">
    <property type="entry name" value="CELL DIVISION PROTEIN FTSQ"/>
    <property type="match status" value="1"/>
</dbReference>
<evidence type="ECO:0000256" key="7">
    <source>
        <dbReference type="SAM" id="Phobius"/>
    </source>
</evidence>
<name>A0A1T0CJW7_9GAMM</name>
<evidence type="ECO:0000256" key="3">
    <source>
        <dbReference type="ARBA" id="ARBA00022618"/>
    </source>
</evidence>
<dbReference type="InterPro" id="IPR026579">
    <property type="entry name" value="FtsQ"/>
</dbReference>
<dbReference type="AlphaFoldDB" id="A0A1T0CJW7"/>
<evidence type="ECO:0000256" key="1">
    <source>
        <dbReference type="ARBA" id="ARBA00022475"/>
    </source>
</evidence>
<keyword evidence="3 9" id="KW-0132">Cell division</keyword>
<comment type="caution">
    <text evidence="9">The sequence shown here is derived from an EMBL/GenBank/DDBJ whole genome shotgun (WGS) entry which is preliminary data.</text>
</comment>
<evidence type="ECO:0000313" key="10">
    <source>
        <dbReference type="Proteomes" id="UP000189800"/>
    </source>
</evidence>
<dbReference type="EMBL" id="MUYU01000026">
    <property type="protein sequence ID" value="OOS22614.1"/>
    <property type="molecule type" value="Genomic_DNA"/>
</dbReference>
<evidence type="ECO:0000313" key="9">
    <source>
        <dbReference type="EMBL" id="OOS22614.1"/>
    </source>
</evidence>
<dbReference type="GO" id="GO:0090529">
    <property type="term" value="P:cell septum assembly"/>
    <property type="evidence" value="ECO:0007669"/>
    <property type="project" value="InterPro"/>
</dbReference>
<dbReference type="Pfam" id="PF03799">
    <property type="entry name" value="FtsQ_DivIB_C"/>
    <property type="match status" value="1"/>
</dbReference>
<dbReference type="PANTHER" id="PTHR35851">
    <property type="entry name" value="CELL DIVISION PROTEIN FTSQ"/>
    <property type="match status" value="1"/>
</dbReference>
<evidence type="ECO:0000259" key="8">
    <source>
        <dbReference type="Pfam" id="PF03799"/>
    </source>
</evidence>
<dbReference type="RefSeq" id="WP_078254794.1">
    <property type="nucleotide sequence ID" value="NZ_MUYU01000026.1"/>
</dbReference>
<sequence length="239" mass="26898">MTDIARKRPQFQPWQINVFGVLFLAVIVAVLLYFSNTAEYRAIQIEPSNLTDAEVASLEKAVEPLGKVQFFGADLSAIHRVVSELSWVGSANVYRDWDKGVMVSVKPRIPVANFGSEQMLDASGVVYTPADPKAVMDKSLANLYSRPKEAVNVMRQMRRINTWFAPLNLHAVDMILTPRQTWVIVFDNGLRVVVDHEDTEQKLYSLSVQLSGQLKSEVAKIASVDLRYKNGFAIAYKHR</sequence>
<keyword evidence="6" id="KW-0131">Cell cycle</keyword>
<keyword evidence="4 7" id="KW-0812">Transmembrane</keyword>
<keyword evidence="10" id="KW-1185">Reference proteome</keyword>
<dbReference type="Gene3D" id="3.10.20.310">
    <property type="entry name" value="membrane protein fhac"/>
    <property type="match status" value="1"/>
</dbReference>
<dbReference type="OrthoDB" id="9790370at2"/>
<keyword evidence="1" id="KW-1003">Cell membrane</keyword>
<dbReference type="InterPro" id="IPR005548">
    <property type="entry name" value="Cell_div_FtsQ/DivIB_C"/>
</dbReference>
<dbReference type="Proteomes" id="UP000189800">
    <property type="component" value="Unassembled WGS sequence"/>
</dbReference>
<reference evidence="9 10" key="1">
    <citation type="submission" date="2017-02" db="EMBL/GenBank/DDBJ databases">
        <title>Draft genome sequence of Moraxella pluranimalium CCUG 54913T type strain.</title>
        <authorList>
            <person name="Salva-Serra F."/>
            <person name="Engstrom-Jakobsson H."/>
            <person name="Thorell K."/>
            <person name="Jaen-Luchoro D."/>
            <person name="Gonzales-Siles L."/>
            <person name="Karlsson R."/>
            <person name="Yazdan S."/>
            <person name="Boulund F."/>
            <person name="Johnning A."/>
            <person name="Engstrand L."/>
            <person name="Kristiansson E."/>
            <person name="Moore E."/>
        </authorList>
    </citation>
    <scope>NUCLEOTIDE SEQUENCE [LARGE SCALE GENOMIC DNA]</scope>
    <source>
        <strain evidence="9 10">CCUG 54913</strain>
    </source>
</reference>
<evidence type="ECO:0000256" key="4">
    <source>
        <dbReference type="ARBA" id="ARBA00022692"/>
    </source>
</evidence>
<evidence type="ECO:0000256" key="2">
    <source>
        <dbReference type="ARBA" id="ARBA00022519"/>
    </source>
</evidence>
<evidence type="ECO:0000256" key="6">
    <source>
        <dbReference type="ARBA" id="ARBA00023306"/>
    </source>
</evidence>
<proteinExistence type="predicted"/>